<keyword evidence="2" id="KW-1185">Reference proteome</keyword>
<dbReference type="EMBL" id="SJOL01009743">
    <property type="protein sequence ID" value="TGZ55987.1"/>
    <property type="molecule type" value="Genomic_DNA"/>
</dbReference>
<dbReference type="Proteomes" id="UP000308267">
    <property type="component" value="Unassembled WGS sequence"/>
</dbReference>
<proteinExistence type="predicted"/>
<comment type="caution">
    <text evidence="1">The sequence shown here is derived from an EMBL/GenBank/DDBJ whole genome shotgun (WGS) entry which is preliminary data.</text>
</comment>
<accession>A0A4S2L6C3</accession>
<evidence type="ECO:0008006" key="3">
    <source>
        <dbReference type="Google" id="ProtNLM"/>
    </source>
</evidence>
<dbReference type="AlphaFoldDB" id="A0A4S2L6C3"/>
<name>A0A4S2L6C3_OPIFE</name>
<reference evidence="1 2" key="1">
    <citation type="journal article" date="2019" name="BMC Genomics">
        <title>New insights from Opisthorchis felineus genome: update on genomics of the epidemiologically important liver flukes.</title>
        <authorList>
            <person name="Ershov N.I."/>
            <person name="Mordvinov V.A."/>
            <person name="Prokhortchouk E.B."/>
            <person name="Pakharukova M.Y."/>
            <person name="Gunbin K.V."/>
            <person name="Ustyantsev K."/>
            <person name="Genaev M.A."/>
            <person name="Blinov A.G."/>
            <person name="Mazur A."/>
            <person name="Boulygina E."/>
            <person name="Tsygankova S."/>
            <person name="Khrameeva E."/>
            <person name="Chekanov N."/>
            <person name="Fan G."/>
            <person name="Xiao A."/>
            <person name="Zhang H."/>
            <person name="Xu X."/>
            <person name="Yang H."/>
            <person name="Solovyev V."/>
            <person name="Lee S.M."/>
            <person name="Liu X."/>
            <person name="Afonnikov D.A."/>
            <person name="Skryabin K.G."/>
        </authorList>
    </citation>
    <scope>NUCLEOTIDE SEQUENCE [LARGE SCALE GENOMIC DNA]</scope>
    <source>
        <strain evidence="1">AK-0245</strain>
        <tissue evidence="1">Whole organism</tissue>
    </source>
</reference>
<dbReference type="OrthoDB" id="6244460at2759"/>
<gene>
    <name evidence="1" type="ORF">CRM22_010241</name>
</gene>
<protein>
    <recommendedName>
        <fullName evidence="3">NADH dehydrogenase [ubiquinone] 1 alpha subcomplex subunit 11</fullName>
    </recommendedName>
</protein>
<evidence type="ECO:0000313" key="2">
    <source>
        <dbReference type="Proteomes" id="UP000308267"/>
    </source>
</evidence>
<organism evidence="1 2">
    <name type="scientific">Opisthorchis felineus</name>
    <dbReference type="NCBI Taxonomy" id="147828"/>
    <lineage>
        <taxon>Eukaryota</taxon>
        <taxon>Metazoa</taxon>
        <taxon>Spiralia</taxon>
        <taxon>Lophotrochozoa</taxon>
        <taxon>Platyhelminthes</taxon>
        <taxon>Trematoda</taxon>
        <taxon>Digenea</taxon>
        <taxon>Opisthorchiida</taxon>
        <taxon>Opisthorchiata</taxon>
        <taxon>Opisthorchiidae</taxon>
        <taxon>Opisthorchis</taxon>
    </lineage>
</organism>
<sequence length="174" mass="19140">MVNYFYIYLSTPDYLDPLFRAKVAGFAGYYVSLMGAAGYYGVSLLAGVQVPKVGISCIKWIFKGTAVGVTHATASYASSRFSGDTNHWGNHLVGGIAAGIVSGSHGPPSMRLRRAIGFGMLSIFAKAYVDFMDKHPNFELPRFGEHNPSPYLSLNHRRMNPQAKEQERELETVL</sequence>
<evidence type="ECO:0000313" key="1">
    <source>
        <dbReference type="EMBL" id="TGZ55987.1"/>
    </source>
</evidence>